<feature type="region of interest" description="Disordered" evidence="12">
    <location>
        <begin position="274"/>
        <end position="298"/>
    </location>
</feature>
<dbReference type="GO" id="GO:0005789">
    <property type="term" value="C:endoplasmic reticulum membrane"/>
    <property type="evidence" value="ECO:0007669"/>
    <property type="project" value="UniProtKB-SubCell"/>
</dbReference>
<keyword evidence="11" id="KW-0256">Endoplasmic reticulum</keyword>
<evidence type="ECO:0000256" key="7">
    <source>
        <dbReference type="ARBA" id="ARBA00022786"/>
    </source>
</evidence>
<dbReference type="PANTHER" id="PTHR12313">
    <property type="entry name" value="E3 UBIQUITIN-PROTEIN LIGASE RNF5-RELATED"/>
    <property type="match status" value="1"/>
</dbReference>
<comment type="subcellular location">
    <subcellularLocation>
        <location evidence="2">Endomembrane system</location>
    </subcellularLocation>
    <subcellularLocation>
        <location evidence="11">Endoplasmic reticulum membrane</location>
        <topology evidence="11">Single-pass type IV membrane protein</topology>
    </subcellularLocation>
</comment>
<dbReference type="InterPro" id="IPR045103">
    <property type="entry name" value="RNF5/RNF185-like"/>
</dbReference>
<evidence type="ECO:0000256" key="11">
    <source>
        <dbReference type="RuleBase" id="RU369090"/>
    </source>
</evidence>
<keyword evidence="6 10" id="KW-0863">Zinc-finger</keyword>
<feature type="compositionally biased region" description="Low complexity" evidence="12">
    <location>
        <begin position="596"/>
        <end position="608"/>
    </location>
</feature>
<dbReference type="InterPro" id="IPR001841">
    <property type="entry name" value="Znf_RING"/>
</dbReference>
<evidence type="ECO:0000256" key="6">
    <source>
        <dbReference type="ARBA" id="ARBA00022771"/>
    </source>
</evidence>
<accession>A0ABD0UU01</accession>
<reference evidence="14 15" key="1">
    <citation type="journal article" date="2024" name="Plant Biotechnol. J.">
        <title>Dendrobium thyrsiflorum genome and its molecular insights into genes involved in important horticultural traits.</title>
        <authorList>
            <person name="Chen B."/>
            <person name="Wang J.Y."/>
            <person name="Zheng P.J."/>
            <person name="Li K.L."/>
            <person name="Liang Y.M."/>
            <person name="Chen X.F."/>
            <person name="Zhang C."/>
            <person name="Zhao X."/>
            <person name="He X."/>
            <person name="Zhang G.Q."/>
            <person name="Liu Z.J."/>
            <person name="Xu Q."/>
        </authorList>
    </citation>
    <scope>NUCLEOTIDE SEQUENCE [LARGE SCALE GENOMIC DNA]</scope>
    <source>
        <strain evidence="14">GZMU011</strain>
    </source>
</reference>
<feature type="region of interest" description="Disordered" evidence="12">
    <location>
        <begin position="1"/>
        <end position="79"/>
    </location>
</feature>
<dbReference type="Pfam" id="PF00097">
    <property type="entry name" value="zf-C3HC4"/>
    <property type="match status" value="1"/>
</dbReference>
<protein>
    <recommendedName>
        <fullName evidence="11">E3 ubiquitin-protein ligase RMA</fullName>
        <ecNumber evidence="11">2.3.2.27</ecNumber>
    </recommendedName>
    <alternativeName>
        <fullName evidence="11">Protein RING membrane-anchor</fullName>
    </alternativeName>
    <alternativeName>
        <fullName evidence="11">RING-type E3 ubiquitin transferase RMA</fullName>
    </alternativeName>
</protein>
<keyword evidence="15" id="KW-1185">Reference proteome</keyword>
<feature type="compositionally biased region" description="Low complexity" evidence="12">
    <location>
        <begin position="30"/>
        <end position="52"/>
    </location>
</feature>
<evidence type="ECO:0000256" key="9">
    <source>
        <dbReference type="ARBA" id="ARBA00023136"/>
    </source>
</evidence>
<dbReference type="GO" id="GO:0061630">
    <property type="term" value="F:ubiquitin protein ligase activity"/>
    <property type="evidence" value="ECO:0007669"/>
    <property type="project" value="UniProtKB-UniRule"/>
</dbReference>
<gene>
    <name evidence="14" type="ORF">M5K25_017235</name>
</gene>
<dbReference type="PROSITE" id="PS00518">
    <property type="entry name" value="ZF_RING_1"/>
    <property type="match status" value="1"/>
</dbReference>
<evidence type="ECO:0000313" key="14">
    <source>
        <dbReference type="EMBL" id="KAL0913752.1"/>
    </source>
</evidence>
<dbReference type="SMART" id="SM00184">
    <property type="entry name" value="RING"/>
    <property type="match status" value="1"/>
</dbReference>
<organism evidence="14 15">
    <name type="scientific">Dendrobium thyrsiflorum</name>
    <name type="common">Pinecone-like raceme dendrobium</name>
    <name type="synonym">Orchid</name>
    <dbReference type="NCBI Taxonomy" id="117978"/>
    <lineage>
        <taxon>Eukaryota</taxon>
        <taxon>Viridiplantae</taxon>
        <taxon>Streptophyta</taxon>
        <taxon>Embryophyta</taxon>
        <taxon>Tracheophyta</taxon>
        <taxon>Spermatophyta</taxon>
        <taxon>Magnoliopsida</taxon>
        <taxon>Liliopsida</taxon>
        <taxon>Asparagales</taxon>
        <taxon>Orchidaceae</taxon>
        <taxon>Epidendroideae</taxon>
        <taxon>Malaxideae</taxon>
        <taxon>Dendrobiinae</taxon>
        <taxon>Dendrobium</taxon>
    </lineage>
</organism>
<dbReference type="InterPro" id="IPR013083">
    <property type="entry name" value="Znf_RING/FYVE/PHD"/>
</dbReference>
<evidence type="ECO:0000256" key="5">
    <source>
        <dbReference type="ARBA" id="ARBA00022723"/>
    </source>
</evidence>
<keyword evidence="9" id="KW-0472">Membrane</keyword>
<feature type="compositionally biased region" description="Basic and acidic residues" evidence="12">
    <location>
        <begin position="1"/>
        <end position="11"/>
    </location>
</feature>
<feature type="domain" description="RING-type" evidence="13">
    <location>
        <begin position="308"/>
        <end position="349"/>
    </location>
</feature>
<proteinExistence type="predicted"/>
<comment type="domain">
    <text evidence="11">The RING-type zinc finger domain is responsible for E3 ligase activity.</text>
</comment>
<keyword evidence="8 11" id="KW-0862">Zinc</keyword>
<name>A0ABD0UU01_DENTH</name>
<comment type="catalytic activity">
    <reaction evidence="1 11">
        <text>S-ubiquitinyl-[E2 ubiquitin-conjugating enzyme]-L-cysteine + [acceptor protein]-L-lysine = [E2 ubiquitin-conjugating enzyme]-L-cysteine + N(6)-ubiquitinyl-[acceptor protein]-L-lysine.</text>
        <dbReference type="EC" id="2.3.2.27"/>
    </reaction>
</comment>
<sequence length="618" mass="67561">MADEENERRAATMDLNLYLGRPRSPRPRSLELGSDLSLSSLPLPGSSYSSESRAPEATSVEMEASASHPPRSPSHAFIAEADVPSPGPWQPAVEDPIMYRCLGYEPYGPTCAQETEGPSILYSPSNAQVLQTDQVVVEPAERDGEYHASIGEILGLHFGDDNSAQGDALQTPYSPSYNPASADYHDDENFDAFLSLPSQNRSALYSRADGSSSQQDLLPCPEFRIRRLIESHGWRQSSLRQSLSRRSERTDFARHSLPSTEQLMLEIMSSQQSLATTGKQKAPAEVVTSESSEKEAEEKNRCTTNFDCNICFDIAEEPVVTSCGHLFCWPCLYQWLHVHSDHKECPVCKGEVSEANITPIYGGGCSRSDIENKDEENSASGLSIPPRPRGKRHESWRQLLYPISQRVGEGIAYSWRRFLNYQIPDRSRFSEHADALVQELLSGSPPAILTTSMTRRVQREWGITEGGASTAERTFPSDVGSVLRDGGTESIDNEIDAGQGLHCFPANDSLDSIDSDIGRAIERFIENTNFYGPSSSFNALDPGQFVSIPIAGARTAADQASASSAVAVISSESSARDASAEPNCAGSSRPYRRIEGSISSGSSDDGGSFRACKRRRLH</sequence>
<dbReference type="Gene3D" id="3.30.40.10">
    <property type="entry name" value="Zinc/RING finger domain, C3HC4 (zinc finger)"/>
    <property type="match status" value="1"/>
</dbReference>
<dbReference type="EC" id="2.3.2.27" evidence="11"/>
<evidence type="ECO:0000256" key="2">
    <source>
        <dbReference type="ARBA" id="ARBA00004308"/>
    </source>
</evidence>
<evidence type="ECO:0000256" key="3">
    <source>
        <dbReference type="ARBA" id="ARBA00004906"/>
    </source>
</evidence>
<evidence type="ECO:0000256" key="10">
    <source>
        <dbReference type="PROSITE-ProRule" id="PRU00175"/>
    </source>
</evidence>
<keyword evidence="5 11" id="KW-0479">Metal-binding</keyword>
<evidence type="ECO:0000259" key="13">
    <source>
        <dbReference type="PROSITE" id="PS50089"/>
    </source>
</evidence>
<dbReference type="InterPro" id="IPR018957">
    <property type="entry name" value="Znf_C3HC4_RING-type"/>
</dbReference>
<dbReference type="EMBL" id="JANQDX010000013">
    <property type="protein sequence ID" value="KAL0913752.1"/>
    <property type="molecule type" value="Genomic_DNA"/>
</dbReference>
<dbReference type="PROSITE" id="PS50089">
    <property type="entry name" value="ZF_RING_2"/>
    <property type="match status" value="1"/>
</dbReference>
<feature type="compositionally biased region" description="Low complexity" evidence="12">
    <location>
        <begin position="64"/>
        <end position="76"/>
    </location>
</feature>
<comment type="caution">
    <text evidence="14">The sequence shown here is derived from an EMBL/GenBank/DDBJ whole genome shotgun (WGS) entry which is preliminary data.</text>
</comment>
<evidence type="ECO:0000313" key="15">
    <source>
        <dbReference type="Proteomes" id="UP001552299"/>
    </source>
</evidence>
<feature type="region of interest" description="Disordered" evidence="12">
    <location>
        <begin position="571"/>
        <end position="618"/>
    </location>
</feature>
<evidence type="ECO:0000256" key="1">
    <source>
        <dbReference type="ARBA" id="ARBA00000900"/>
    </source>
</evidence>
<comment type="function">
    <text evidence="11">E3 ubiquitin-protein ligase.</text>
</comment>
<evidence type="ECO:0000256" key="12">
    <source>
        <dbReference type="SAM" id="MobiDB-lite"/>
    </source>
</evidence>
<keyword evidence="7 11" id="KW-0833">Ubl conjugation pathway</keyword>
<dbReference type="InterPro" id="IPR017907">
    <property type="entry name" value="Znf_RING_CS"/>
</dbReference>
<dbReference type="GO" id="GO:0006511">
    <property type="term" value="P:ubiquitin-dependent protein catabolic process"/>
    <property type="evidence" value="ECO:0007669"/>
    <property type="project" value="UniProtKB-UniRule"/>
</dbReference>
<dbReference type="CDD" id="cd16745">
    <property type="entry name" value="RING-HC_AtRMA-like"/>
    <property type="match status" value="1"/>
</dbReference>
<dbReference type="GO" id="GO:0008270">
    <property type="term" value="F:zinc ion binding"/>
    <property type="evidence" value="ECO:0007669"/>
    <property type="project" value="UniProtKB-KW"/>
</dbReference>
<dbReference type="AlphaFoldDB" id="A0ABD0UU01"/>
<keyword evidence="4 11" id="KW-0808">Transferase</keyword>
<dbReference type="FunFam" id="3.30.40.10:FF:000365">
    <property type="entry name" value="Zinc finger family protein"/>
    <property type="match status" value="1"/>
</dbReference>
<evidence type="ECO:0000256" key="8">
    <source>
        <dbReference type="ARBA" id="ARBA00022833"/>
    </source>
</evidence>
<dbReference type="SUPFAM" id="SSF57850">
    <property type="entry name" value="RING/U-box"/>
    <property type="match status" value="1"/>
</dbReference>
<evidence type="ECO:0000256" key="4">
    <source>
        <dbReference type="ARBA" id="ARBA00022679"/>
    </source>
</evidence>
<dbReference type="Proteomes" id="UP001552299">
    <property type="component" value="Unassembled WGS sequence"/>
</dbReference>
<comment type="pathway">
    <text evidence="3 11">Protein modification; protein ubiquitination.</text>
</comment>
<feature type="region of interest" description="Disordered" evidence="12">
    <location>
        <begin position="368"/>
        <end position="391"/>
    </location>
</feature>